<evidence type="ECO:0000313" key="2">
    <source>
        <dbReference type="Proteomes" id="UP001056778"/>
    </source>
</evidence>
<protein>
    <submittedName>
        <fullName evidence="1">Myb/sant-like dna-binding domain</fullName>
    </submittedName>
</protein>
<dbReference type="Proteomes" id="UP001056778">
    <property type="component" value="Chromosome 1"/>
</dbReference>
<organism evidence="1 2">
    <name type="scientific">Holotrichia oblita</name>
    <name type="common">Chafer beetle</name>
    <dbReference type="NCBI Taxonomy" id="644536"/>
    <lineage>
        <taxon>Eukaryota</taxon>
        <taxon>Metazoa</taxon>
        <taxon>Ecdysozoa</taxon>
        <taxon>Arthropoda</taxon>
        <taxon>Hexapoda</taxon>
        <taxon>Insecta</taxon>
        <taxon>Pterygota</taxon>
        <taxon>Neoptera</taxon>
        <taxon>Endopterygota</taxon>
        <taxon>Coleoptera</taxon>
        <taxon>Polyphaga</taxon>
        <taxon>Scarabaeiformia</taxon>
        <taxon>Scarabaeidae</taxon>
        <taxon>Melolonthinae</taxon>
        <taxon>Holotrichia</taxon>
    </lineage>
</organism>
<reference evidence="1" key="1">
    <citation type="submission" date="2022-04" db="EMBL/GenBank/DDBJ databases">
        <title>Chromosome-scale genome assembly of Holotrichia oblita Faldermann.</title>
        <authorList>
            <person name="Rongchong L."/>
        </authorList>
    </citation>
    <scope>NUCLEOTIDE SEQUENCE</scope>
    <source>
        <strain evidence="1">81SQS9</strain>
    </source>
</reference>
<accession>A0ACB9TYF7</accession>
<proteinExistence type="predicted"/>
<keyword evidence="2" id="KW-1185">Reference proteome</keyword>
<sequence length="463" mass="52979">MVSESFIDVLQKLRGNTTERKPTRKRKINVPAGKSIRLEDLHTENKENAALENEIELSEEDERISEENIDSNSSDNNIESIREGFSIVPNKYYIVEFKLKDNVKHYIGKILQIFENNVEITFLRASKKLPNKFLWPTAEDIGLIPTAEVIKCLTDPVMDRREALVFDLHEIKSFLKTIGVVILLSTMESLLDVELEENMRVTVDIETAQALTDPHFAKQYTELIKQQLSLTSNANNGISSNTKESNLWKTKKPTELDHRATLALLDLRKQYDKEFADKKTTKNAIWLKIAGKMNEIGYYVGEGVEGREKLRQKYANLTGSYMKANQKMKATGEGKITYPPYYDEIDEIIGEKHKVNPPVIIDSLNISSGNISGSSELNFSSASSSQIDDLESTVAPSESKTISKKNRFDDIKTSIRPQKQKVIETLQEIHKENLENRQNEFKSMMDMLREQNEQRHQQMMALI</sequence>
<name>A0ACB9TYF7_HOLOL</name>
<dbReference type="EMBL" id="CM043015">
    <property type="protein sequence ID" value="KAI4472013.1"/>
    <property type="molecule type" value="Genomic_DNA"/>
</dbReference>
<evidence type="ECO:0000313" key="1">
    <source>
        <dbReference type="EMBL" id="KAI4472013.1"/>
    </source>
</evidence>
<gene>
    <name evidence="1" type="ORF">MML48_1g04113</name>
</gene>
<comment type="caution">
    <text evidence="1">The sequence shown here is derived from an EMBL/GenBank/DDBJ whole genome shotgun (WGS) entry which is preliminary data.</text>
</comment>